<keyword evidence="10" id="KW-0739">Sodium transport</keyword>
<feature type="transmembrane region" description="Helical" evidence="12">
    <location>
        <begin position="422"/>
        <end position="447"/>
    </location>
</feature>
<dbReference type="GO" id="GO:0015293">
    <property type="term" value="F:symporter activity"/>
    <property type="evidence" value="ECO:0007669"/>
    <property type="project" value="TreeGrafter"/>
</dbReference>
<evidence type="ECO:0000256" key="7">
    <source>
        <dbReference type="ARBA" id="ARBA00023053"/>
    </source>
</evidence>
<accession>A0AAW2HVU0</accession>
<feature type="transmembrane region" description="Helical" evidence="12">
    <location>
        <begin position="252"/>
        <end position="271"/>
    </location>
</feature>
<sequence>MAKAMENGSRVFGWEDYTVFAAMLVVSALIGLYHGCRFGLKRKKKKDEPESGSPSDFLTGGGQMSVIPVALSMLASFLSSITLMGQPVEVYLYGPQMWLMGLASFVVVPVIGYIFVPFFRKMKVTSAYEYYGKRFNRKFQLFASSIFTVQMLLYLALVLYAPALALHQVTGINTEVVVVVMYVVCIFYTTVGGIKAVVWTDSFQIIVMYTAIVAVLIKGTFDVGGLDVVWSRNKDASRDVLFDFDFDPTRRYTFWSVFIGSAFLHFSVFGSNQLQIQRYLSVQSISAARKMLWINAFGWALVSVLTAYTGMLIFAKYFDCDPITNKDIKSPDQLFPLYVMDVLGEYKGFPGLFVAGIFSAGLSTVSTGMNSLAAIWYAELEGTQFKSNLSSKKAGLTVKALALIFGLSSFAMVFLVPFMGPLVAIAISLSGFFSGSLLGVFLLGIYVPFANAMGAFVGLVSGIGIVGWMTIGVQVSIEKGYYVYETLPLSTAGCPVANETFSALIQSSDQELALLPYRISFLWYSFLAILITFVVGVVVSLLSRLICSSSPHTVLFKPTQGYQGTAYAIGKENKSNVKCDSATIGVWVSEKL</sequence>
<evidence type="ECO:0008006" key="14">
    <source>
        <dbReference type="Google" id="ProtNLM"/>
    </source>
</evidence>
<name>A0AAW2HVU0_9NEOP</name>
<gene>
    <name evidence="13" type="ORF">PYX00_006346</name>
</gene>
<keyword evidence="8" id="KW-0406">Ion transport</keyword>
<evidence type="ECO:0000256" key="6">
    <source>
        <dbReference type="ARBA" id="ARBA00022989"/>
    </source>
</evidence>
<feature type="transmembrane region" description="Helical" evidence="12">
    <location>
        <begin position="454"/>
        <end position="477"/>
    </location>
</feature>
<organism evidence="13">
    <name type="scientific">Menopon gallinae</name>
    <name type="common">poultry shaft louse</name>
    <dbReference type="NCBI Taxonomy" id="328185"/>
    <lineage>
        <taxon>Eukaryota</taxon>
        <taxon>Metazoa</taxon>
        <taxon>Ecdysozoa</taxon>
        <taxon>Arthropoda</taxon>
        <taxon>Hexapoda</taxon>
        <taxon>Insecta</taxon>
        <taxon>Pterygota</taxon>
        <taxon>Neoptera</taxon>
        <taxon>Paraneoptera</taxon>
        <taxon>Psocodea</taxon>
        <taxon>Troctomorpha</taxon>
        <taxon>Phthiraptera</taxon>
        <taxon>Amblycera</taxon>
        <taxon>Menoponidae</taxon>
        <taxon>Menopon</taxon>
    </lineage>
</organism>
<comment type="similarity">
    <text evidence="2 11">Belongs to the sodium:solute symporter (SSF) (TC 2.A.21) family.</text>
</comment>
<feature type="transmembrane region" description="Helical" evidence="12">
    <location>
        <begin position="292"/>
        <end position="315"/>
    </location>
</feature>
<dbReference type="InterPro" id="IPR001734">
    <property type="entry name" value="Na/solute_symporter"/>
</dbReference>
<keyword evidence="4" id="KW-1003">Cell membrane</keyword>
<feature type="transmembrane region" description="Helical" evidence="12">
    <location>
        <begin position="98"/>
        <end position="119"/>
    </location>
</feature>
<evidence type="ECO:0000256" key="11">
    <source>
        <dbReference type="RuleBase" id="RU362091"/>
    </source>
</evidence>
<evidence type="ECO:0000256" key="10">
    <source>
        <dbReference type="ARBA" id="ARBA00023201"/>
    </source>
</evidence>
<comment type="subcellular location">
    <subcellularLocation>
        <location evidence="1">Cell membrane</location>
        <topology evidence="1">Multi-pass membrane protein</topology>
    </subcellularLocation>
</comment>
<evidence type="ECO:0000256" key="2">
    <source>
        <dbReference type="ARBA" id="ARBA00006434"/>
    </source>
</evidence>
<feature type="transmembrane region" description="Helical" evidence="12">
    <location>
        <begin position="17"/>
        <end position="36"/>
    </location>
</feature>
<feature type="transmembrane region" description="Helical" evidence="12">
    <location>
        <begin position="139"/>
        <end position="160"/>
    </location>
</feature>
<evidence type="ECO:0000256" key="3">
    <source>
        <dbReference type="ARBA" id="ARBA00022448"/>
    </source>
</evidence>
<feature type="transmembrane region" description="Helical" evidence="12">
    <location>
        <begin position="203"/>
        <end position="221"/>
    </location>
</feature>
<proteinExistence type="inferred from homology"/>
<dbReference type="GO" id="GO:0006814">
    <property type="term" value="P:sodium ion transport"/>
    <property type="evidence" value="ECO:0007669"/>
    <property type="project" value="UniProtKB-KW"/>
</dbReference>
<evidence type="ECO:0000256" key="8">
    <source>
        <dbReference type="ARBA" id="ARBA00023065"/>
    </source>
</evidence>
<feature type="transmembrane region" description="Helical" evidence="12">
    <location>
        <begin position="352"/>
        <end position="377"/>
    </location>
</feature>
<evidence type="ECO:0000256" key="9">
    <source>
        <dbReference type="ARBA" id="ARBA00023136"/>
    </source>
</evidence>
<dbReference type="NCBIfam" id="TIGR00813">
    <property type="entry name" value="sss"/>
    <property type="match status" value="1"/>
</dbReference>
<dbReference type="Pfam" id="PF00474">
    <property type="entry name" value="SSF"/>
    <property type="match status" value="1"/>
</dbReference>
<dbReference type="AlphaFoldDB" id="A0AAW2HVU0"/>
<evidence type="ECO:0000256" key="12">
    <source>
        <dbReference type="SAM" id="Phobius"/>
    </source>
</evidence>
<dbReference type="PANTHER" id="PTHR42985">
    <property type="entry name" value="SODIUM-COUPLED MONOCARBOXYLATE TRANSPORTER"/>
    <property type="match status" value="1"/>
</dbReference>
<dbReference type="PROSITE" id="PS50283">
    <property type="entry name" value="NA_SOLUT_SYMP_3"/>
    <property type="match status" value="1"/>
</dbReference>
<dbReference type="InterPro" id="IPR051163">
    <property type="entry name" value="Sodium:Solute_Symporter_SSF"/>
</dbReference>
<evidence type="ECO:0000256" key="4">
    <source>
        <dbReference type="ARBA" id="ARBA00022475"/>
    </source>
</evidence>
<feature type="transmembrane region" description="Helical" evidence="12">
    <location>
        <begin position="172"/>
        <end position="191"/>
    </location>
</feature>
<reference evidence="13" key="1">
    <citation type="journal article" date="2024" name="Gigascience">
        <title>Chromosome-level genome of the poultry shaft louse Menopon gallinae provides insight into the host-switching and adaptive evolution of parasitic lice.</title>
        <authorList>
            <person name="Xu Y."/>
            <person name="Ma L."/>
            <person name="Liu S."/>
            <person name="Liang Y."/>
            <person name="Liu Q."/>
            <person name="He Z."/>
            <person name="Tian L."/>
            <person name="Duan Y."/>
            <person name="Cai W."/>
            <person name="Li H."/>
            <person name="Song F."/>
        </authorList>
    </citation>
    <scope>NUCLEOTIDE SEQUENCE</scope>
    <source>
        <strain evidence="13">Cailab_2023a</strain>
    </source>
</reference>
<evidence type="ECO:0000313" key="13">
    <source>
        <dbReference type="EMBL" id="KAL0273741.1"/>
    </source>
</evidence>
<evidence type="ECO:0000256" key="5">
    <source>
        <dbReference type="ARBA" id="ARBA00022692"/>
    </source>
</evidence>
<keyword evidence="9 12" id="KW-0472">Membrane</keyword>
<dbReference type="EMBL" id="JARGDH010000003">
    <property type="protein sequence ID" value="KAL0273741.1"/>
    <property type="molecule type" value="Genomic_DNA"/>
</dbReference>
<feature type="transmembrane region" description="Helical" evidence="12">
    <location>
        <begin position="521"/>
        <end position="542"/>
    </location>
</feature>
<comment type="caution">
    <text evidence="13">The sequence shown here is derived from an EMBL/GenBank/DDBJ whole genome shotgun (WGS) entry which is preliminary data.</text>
</comment>
<dbReference type="CDD" id="cd11492">
    <property type="entry name" value="SLC5sbd_NIS-SMVT"/>
    <property type="match status" value="1"/>
</dbReference>
<evidence type="ECO:0000256" key="1">
    <source>
        <dbReference type="ARBA" id="ARBA00004651"/>
    </source>
</evidence>
<keyword evidence="6 12" id="KW-1133">Transmembrane helix</keyword>
<keyword evidence="7" id="KW-0915">Sodium</keyword>
<dbReference type="PANTHER" id="PTHR42985:SF39">
    <property type="entry name" value="GH10366P"/>
    <property type="match status" value="1"/>
</dbReference>
<dbReference type="Gene3D" id="1.20.1730.10">
    <property type="entry name" value="Sodium/glucose cotransporter"/>
    <property type="match status" value="1"/>
</dbReference>
<feature type="transmembrane region" description="Helical" evidence="12">
    <location>
        <begin position="398"/>
        <end position="416"/>
    </location>
</feature>
<dbReference type="GO" id="GO:0005886">
    <property type="term" value="C:plasma membrane"/>
    <property type="evidence" value="ECO:0007669"/>
    <property type="project" value="UniProtKB-SubCell"/>
</dbReference>
<dbReference type="InterPro" id="IPR038377">
    <property type="entry name" value="Na/Glc_symporter_sf"/>
</dbReference>
<feature type="transmembrane region" description="Helical" evidence="12">
    <location>
        <begin position="57"/>
        <end position="78"/>
    </location>
</feature>
<keyword evidence="3" id="KW-0813">Transport</keyword>
<protein>
    <recommendedName>
        <fullName evidence="14">Sodium-coupled monocarboxylate transporter 1</fullName>
    </recommendedName>
</protein>
<keyword evidence="5 12" id="KW-0812">Transmembrane</keyword>